<feature type="region of interest" description="Disordered" evidence="1">
    <location>
        <begin position="1"/>
        <end position="24"/>
    </location>
</feature>
<evidence type="ECO:0000313" key="2">
    <source>
        <dbReference type="EMBL" id="CAJ1944478.1"/>
    </source>
</evidence>
<dbReference type="EMBL" id="OY731400">
    <property type="protein sequence ID" value="CAJ1944478.1"/>
    <property type="molecule type" value="Genomic_DNA"/>
</dbReference>
<reference evidence="2" key="1">
    <citation type="submission" date="2023-10" db="EMBL/GenBank/DDBJ databases">
        <authorList>
            <person name="Domelevo Entfellner J.-B."/>
        </authorList>
    </citation>
    <scope>NUCLEOTIDE SEQUENCE</scope>
</reference>
<keyword evidence="3" id="KW-1185">Reference proteome</keyword>
<dbReference type="Proteomes" id="UP001189624">
    <property type="component" value="Chromosome 3"/>
</dbReference>
<feature type="compositionally biased region" description="Basic residues" evidence="1">
    <location>
        <begin position="15"/>
        <end position="24"/>
    </location>
</feature>
<proteinExistence type="predicted"/>
<gene>
    <name evidence="2" type="ORF">AYBTSS11_LOCUS11933</name>
</gene>
<name>A0AA86S7T7_9FABA</name>
<evidence type="ECO:0000313" key="3">
    <source>
        <dbReference type="Proteomes" id="UP001189624"/>
    </source>
</evidence>
<sequence length="239" mass="27113">MLHRPSEALSTPKQTKGKQRVPRNVVPKHHLQVVRSHFQDLSGSHITDLVSPPVLKKVKNRVLHEKYVNQLRCRESRRRADLYEGNFSLSESKLLNPINITVRRLNVLKPKNIITQKSVEKLLQRHLEGDLDREGDIFSVLEPNIDISTNASQPSEALSTPKQLKENKGCLQSCTETSSSSGRKPLSRFSGSHITDLVSPSVLKKVKNRVLHEKYVNQLRCRESSEALGGFDEDIFKLI</sequence>
<organism evidence="2 3">
    <name type="scientific">Sphenostylis stenocarpa</name>
    <dbReference type="NCBI Taxonomy" id="92480"/>
    <lineage>
        <taxon>Eukaryota</taxon>
        <taxon>Viridiplantae</taxon>
        <taxon>Streptophyta</taxon>
        <taxon>Embryophyta</taxon>
        <taxon>Tracheophyta</taxon>
        <taxon>Spermatophyta</taxon>
        <taxon>Magnoliopsida</taxon>
        <taxon>eudicotyledons</taxon>
        <taxon>Gunneridae</taxon>
        <taxon>Pentapetalae</taxon>
        <taxon>rosids</taxon>
        <taxon>fabids</taxon>
        <taxon>Fabales</taxon>
        <taxon>Fabaceae</taxon>
        <taxon>Papilionoideae</taxon>
        <taxon>50 kb inversion clade</taxon>
        <taxon>NPAAA clade</taxon>
        <taxon>indigoferoid/millettioid clade</taxon>
        <taxon>Phaseoleae</taxon>
        <taxon>Sphenostylis</taxon>
    </lineage>
</organism>
<dbReference type="AlphaFoldDB" id="A0AA86S7T7"/>
<accession>A0AA86S7T7</accession>
<protein>
    <submittedName>
        <fullName evidence="2">Uncharacterized protein</fullName>
    </submittedName>
</protein>
<evidence type="ECO:0000256" key="1">
    <source>
        <dbReference type="SAM" id="MobiDB-lite"/>
    </source>
</evidence>
<dbReference type="Gramene" id="rna-AYBTSS11_LOCUS11933">
    <property type="protein sequence ID" value="CAJ1944478.1"/>
    <property type="gene ID" value="gene-AYBTSS11_LOCUS11933"/>
</dbReference>